<sequence>MQEWNQGYVTDINYTNGYYGTLNPLRIKLCFLAQNLLPPTISTACELGFGQGITLNFNSATRNALWYGTDFNPSQATFAKNLSKISQAPLTILNDSFEELLEREDLPSFDFIALHGIYSWVSPKVREQILSFIQKKLNVGGVVLISYNTQAGWASVAPLRDLLYAYSTLLTPSGKSSPKRAREGLEFINELMCLPSTEAIKNPQSISMLQTLSKMDDTYLAHELLNEVQNAFNFSQISNDLGSARLEFASYANFSDHLCNIQLSEQERNILSKVSHSKIIYEMLKDLMFATSFRSDYWVKGAIKLNTWQSLKELLKLRVVMIVPFSKVDYTLNTRRGALNLNQDFYSPILKALKDNQPVLVEQIKEALEQSLKREVHYHELLESLIALSSKDYIKLAQDEETIELALPHTQALNSYILEQALESSNFIHHLISPVSAEAFALNRFEMLFLSTYLKVGEEKWLECVKDWLSKRNEKISKNGRELEGAEIEEELQSQIQRIKEWIPTFKALKII</sequence>
<dbReference type="EMBL" id="NXLV01000014">
    <property type="protein sequence ID" value="RDU69726.1"/>
    <property type="molecule type" value="Genomic_DNA"/>
</dbReference>
<dbReference type="AlphaFoldDB" id="A0A3D8IXM7"/>
<dbReference type="RefSeq" id="WP_115569950.1">
    <property type="nucleotide sequence ID" value="NZ_NXLV01000014.1"/>
</dbReference>
<protein>
    <recommendedName>
        <fullName evidence="1">Methyltransferase regulatory domain-containing protein</fullName>
    </recommendedName>
</protein>
<proteinExistence type="predicted"/>
<organism evidence="2 3">
    <name type="scientific">Helicobacter brantae</name>
    <dbReference type="NCBI Taxonomy" id="375927"/>
    <lineage>
        <taxon>Bacteria</taxon>
        <taxon>Pseudomonadati</taxon>
        <taxon>Campylobacterota</taxon>
        <taxon>Epsilonproteobacteria</taxon>
        <taxon>Campylobacterales</taxon>
        <taxon>Helicobacteraceae</taxon>
        <taxon>Helicobacter</taxon>
    </lineage>
</organism>
<dbReference type="Gene3D" id="3.40.50.150">
    <property type="entry name" value="Vaccinia Virus protein VP39"/>
    <property type="match status" value="1"/>
</dbReference>
<comment type="caution">
    <text evidence="2">The sequence shown here is derived from an EMBL/GenBank/DDBJ whole genome shotgun (WGS) entry which is preliminary data.</text>
</comment>
<evidence type="ECO:0000313" key="3">
    <source>
        <dbReference type="Proteomes" id="UP000257045"/>
    </source>
</evidence>
<dbReference type="InterPro" id="IPR029063">
    <property type="entry name" value="SAM-dependent_MTases_sf"/>
</dbReference>
<evidence type="ECO:0000313" key="2">
    <source>
        <dbReference type="EMBL" id="RDU69726.1"/>
    </source>
</evidence>
<accession>A0A3D8IXM7</accession>
<feature type="domain" description="Methyltransferase regulatory" evidence="1">
    <location>
        <begin position="216"/>
        <end position="300"/>
    </location>
</feature>
<dbReference type="InterPro" id="IPR018773">
    <property type="entry name" value="MeTrfase_reg_dom_prd"/>
</dbReference>
<name>A0A3D8IXM7_9HELI</name>
<dbReference type="SUPFAM" id="SSF53335">
    <property type="entry name" value="S-adenosyl-L-methionine-dependent methyltransferases"/>
    <property type="match status" value="1"/>
</dbReference>
<evidence type="ECO:0000259" key="1">
    <source>
        <dbReference type="Pfam" id="PF10119"/>
    </source>
</evidence>
<reference evidence="2 3" key="1">
    <citation type="submission" date="2018-04" db="EMBL/GenBank/DDBJ databases">
        <title>Novel Campyloabacter and Helicobacter Species and Strains.</title>
        <authorList>
            <person name="Mannion A.J."/>
            <person name="Shen Z."/>
            <person name="Fox J.G."/>
        </authorList>
    </citation>
    <scope>NUCLEOTIDE SEQUENCE [LARGE SCALE GENOMIC DNA]</scope>
    <source>
        <strain evidence="2 3">MIT 04-9366</strain>
    </source>
</reference>
<gene>
    <name evidence="2" type="ORF">CQA58_06680</name>
</gene>
<dbReference type="Proteomes" id="UP000257045">
    <property type="component" value="Unassembled WGS sequence"/>
</dbReference>
<dbReference type="Pfam" id="PF10119">
    <property type="entry name" value="MethyTransf_Reg"/>
    <property type="match status" value="1"/>
</dbReference>
<keyword evidence="3" id="KW-1185">Reference proteome</keyword>
<dbReference type="OrthoDB" id="323463at2"/>